<dbReference type="EMBL" id="AYYO01000044">
    <property type="protein sequence ID" value="KRM54836.1"/>
    <property type="molecule type" value="Genomic_DNA"/>
</dbReference>
<reference evidence="1 2" key="1">
    <citation type="journal article" date="2015" name="Genome Announc.">
        <title>Expanding the biotechnology potential of lactobacilli through comparative genomics of 213 strains and associated genera.</title>
        <authorList>
            <person name="Sun Z."/>
            <person name="Harris H.M."/>
            <person name="McCann A."/>
            <person name="Guo C."/>
            <person name="Argimon S."/>
            <person name="Zhang W."/>
            <person name="Yang X."/>
            <person name="Jeffery I.B."/>
            <person name="Cooney J.C."/>
            <person name="Kagawa T.F."/>
            <person name="Liu W."/>
            <person name="Song Y."/>
            <person name="Salvetti E."/>
            <person name="Wrobel A."/>
            <person name="Rasinkangas P."/>
            <person name="Parkhill J."/>
            <person name="Rea M.C."/>
            <person name="O'Sullivan O."/>
            <person name="Ritari J."/>
            <person name="Douillard F.P."/>
            <person name="Paul Ross R."/>
            <person name="Yang R."/>
            <person name="Briner A.E."/>
            <person name="Felis G.E."/>
            <person name="de Vos W.M."/>
            <person name="Barrangou R."/>
            <person name="Klaenhammer T.R."/>
            <person name="Caufield P.W."/>
            <person name="Cui Y."/>
            <person name="Zhang H."/>
            <person name="O'Toole P.W."/>
        </authorList>
    </citation>
    <scope>NUCLEOTIDE SEQUENCE [LARGE SCALE GENOMIC DNA]</scope>
    <source>
        <strain evidence="1 2">DSM 20505</strain>
    </source>
</reference>
<dbReference type="STRING" id="1291052.FC18_GL002253"/>
<keyword evidence="2" id="KW-1185">Reference proteome</keyword>
<sequence>MQNCAKKFKKMFSLNKFELFGSAWGEFGLKQSQIMLALFIGGSVYPARASDINI</sequence>
<gene>
    <name evidence="1" type="ORF">FC18_GL002253</name>
</gene>
<evidence type="ECO:0000313" key="2">
    <source>
        <dbReference type="Proteomes" id="UP000051679"/>
    </source>
</evidence>
<protein>
    <submittedName>
        <fullName evidence="1">Uncharacterized protein</fullName>
    </submittedName>
</protein>
<dbReference type="PATRIC" id="fig|1291052.5.peg.2321"/>
<name>A0A0R1ZNV9_9LACO</name>
<proteinExistence type="predicted"/>
<dbReference type="AlphaFoldDB" id="A0A0R1ZNV9"/>
<evidence type="ECO:0000313" key="1">
    <source>
        <dbReference type="EMBL" id="KRM54836.1"/>
    </source>
</evidence>
<comment type="caution">
    <text evidence="1">The sequence shown here is derived from an EMBL/GenBank/DDBJ whole genome shotgun (WGS) entry which is preliminary data.</text>
</comment>
<organism evidence="1 2">
    <name type="scientific">Lacticaseibacillus sharpeae JCM 1186 = DSM 20505</name>
    <dbReference type="NCBI Taxonomy" id="1291052"/>
    <lineage>
        <taxon>Bacteria</taxon>
        <taxon>Bacillati</taxon>
        <taxon>Bacillota</taxon>
        <taxon>Bacilli</taxon>
        <taxon>Lactobacillales</taxon>
        <taxon>Lactobacillaceae</taxon>
        <taxon>Lacticaseibacillus</taxon>
    </lineage>
</organism>
<dbReference type="Proteomes" id="UP000051679">
    <property type="component" value="Unassembled WGS sequence"/>
</dbReference>
<accession>A0A0R1ZNV9</accession>